<evidence type="ECO:0000256" key="5">
    <source>
        <dbReference type="ARBA" id="ARBA00023002"/>
    </source>
</evidence>
<dbReference type="Pfam" id="PF01370">
    <property type="entry name" value="Epimerase"/>
    <property type="match status" value="1"/>
</dbReference>
<dbReference type="Gene3D" id="3.90.25.10">
    <property type="entry name" value="UDP-galactose 4-epimerase, domain 1"/>
    <property type="match status" value="1"/>
</dbReference>
<dbReference type="Gene3D" id="3.40.50.720">
    <property type="entry name" value="NAD(P)-binding Rossmann-like Domain"/>
    <property type="match status" value="1"/>
</dbReference>
<dbReference type="InterPro" id="IPR028614">
    <property type="entry name" value="GDP_fucose/colitose_synth"/>
</dbReference>
<comment type="similarity">
    <text evidence="2">Belongs to the NAD(P)-dependent epimerase/dehydratase family. Fucose synthase subfamily.</text>
</comment>
<name>A0A0H5R6C5_9EUKA</name>
<dbReference type="HAMAP" id="MF_00956">
    <property type="entry name" value="GDP_fucose_synth"/>
    <property type="match status" value="1"/>
</dbReference>
<dbReference type="PANTHER" id="PTHR43238:SF1">
    <property type="entry name" value="GDP-L-FUCOSE SYNTHASE"/>
    <property type="match status" value="1"/>
</dbReference>
<feature type="domain" description="NAD-dependent epimerase/dehydratase" evidence="7">
    <location>
        <begin position="9"/>
        <end position="233"/>
    </location>
</feature>
<evidence type="ECO:0000256" key="1">
    <source>
        <dbReference type="ARBA" id="ARBA00004883"/>
    </source>
</evidence>
<keyword evidence="6" id="KW-0413">Isomerase</keyword>
<proteinExistence type="inferred from homology"/>
<dbReference type="PANTHER" id="PTHR43238">
    <property type="entry name" value="GDP-L-FUCOSE SYNTHASE"/>
    <property type="match status" value="1"/>
</dbReference>
<dbReference type="GO" id="GO:0016853">
    <property type="term" value="F:isomerase activity"/>
    <property type="evidence" value="ECO:0007669"/>
    <property type="project" value="UniProtKB-KW"/>
</dbReference>
<dbReference type="GO" id="GO:0050577">
    <property type="term" value="F:GDP-L-fucose synthase activity"/>
    <property type="evidence" value="ECO:0007669"/>
    <property type="project" value="UniProtKB-EC"/>
</dbReference>
<evidence type="ECO:0000259" key="7">
    <source>
        <dbReference type="Pfam" id="PF01370"/>
    </source>
</evidence>
<reference evidence="8" key="1">
    <citation type="submission" date="2015-04" db="EMBL/GenBank/DDBJ databases">
        <title>The genome sequence of the plant pathogenic Rhizarian Plasmodiophora brassicae reveals insights in its biotrophic life cycle and the origin of chitin synthesis.</title>
        <authorList>
            <person name="Schwelm A."/>
            <person name="Fogelqvist J."/>
            <person name="Knaust A."/>
            <person name="Julke S."/>
            <person name="Lilja T."/>
            <person name="Dhandapani V."/>
            <person name="Bonilla-Rosso G."/>
            <person name="Karlsson M."/>
            <person name="Shevchenko A."/>
            <person name="Choi S.R."/>
            <person name="Kim H.G."/>
            <person name="Park J.Y."/>
            <person name="Lim Y.P."/>
            <person name="Ludwig-Muller J."/>
            <person name="Dixelius C."/>
        </authorList>
    </citation>
    <scope>NUCLEOTIDE SEQUENCE</scope>
    <source>
        <tissue evidence="8">Potato root galls</tissue>
    </source>
</reference>
<dbReference type="InterPro" id="IPR036291">
    <property type="entry name" value="NAD(P)-bd_dom_sf"/>
</dbReference>
<keyword evidence="5" id="KW-0560">Oxidoreductase</keyword>
<keyword evidence="4" id="KW-0521">NADP</keyword>
<accession>A0A0H5R6C5</accession>
<dbReference type="AlphaFoldDB" id="A0A0H5R6C5"/>
<dbReference type="EMBL" id="HACM01008954">
    <property type="protein sequence ID" value="CRZ09396.1"/>
    <property type="molecule type" value="Transcribed_RNA"/>
</dbReference>
<organism evidence="8">
    <name type="scientific">Spongospora subterranea</name>
    <dbReference type="NCBI Taxonomy" id="70186"/>
    <lineage>
        <taxon>Eukaryota</taxon>
        <taxon>Sar</taxon>
        <taxon>Rhizaria</taxon>
        <taxon>Endomyxa</taxon>
        <taxon>Phytomyxea</taxon>
        <taxon>Plasmodiophorida</taxon>
        <taxon>Plasmodiophoridae</taxon>
        <taxon>Spongospora</taxon>
    </lineage>
</organism>
<evidence type="ECO:0000256" key="6">
    <source>
        <dbReference type="ARBA" id="ARBA00023235"/>
    </source>
</evidence>
<dbReference type="InterPro" id="IPR001509">
    <property type="entry name" value="Epimerase_deHydtase"/>
</dbReference>
<evidence type="ECO:0000256" key="3">
    <source>
        <dbReference type="ARBA" id="ARBA00012371"/>
    </source>
</evidence>
<sequence>MAVGNMKRVMVTGGSGMVGRAIAEEVASVCDGTEWVFIGSKDADLRSPDQTAALFDRVKPTHVIHLAAYVGGLFKNMKEKVEFWRYNVTINDNVLEQCKQHNVRALVSCLSTCIFPDKTTYPIDETMVHNGPPHHSNEGYAYAKRMLDVCSRAYNAEYGCNFTTVIPTNIYGKFDNFDLEDSHVIPGLIHKCYLAKKNNTPLCVSGSGKPLRQFIYANDLAKLILWTMDNYKQNSPLILSVDETADVSIANLVEMIVKAMEFKGEVVFDTSKSDGQYKKTASNAKLKSLLSKPFVFTPMSTGLETTVKWFVDNYDSCRK</sequence>
<evidence type="ECO:0000256" key="4">
    <source>
        <dbReference type="ARBA" id="ARBA00022857"/>
    </source>
</evidence>
<dbReference type="EC" id="1.1.1.271" evidence="3"/>
<dbReference type="GO" id="GO:0042351">
    <property type="term" value="P:'de novo' GDP-L-fucose biosynthetic process"/>
    <property type="evidence" value="ECO:0007669"/>
    <property type="project" value="UniProtKB-UniPathway"/>
</dbReference>
<comment type="pathway">
    <text evidence="1">Nucleotide-sugar biosynthesis; GDP-L-fucose biosynthesis via de novo pathway; GDP-L-fucose from GDP-alpha-D-mannose: step 2/2.</text>
</comment>
<dbReference type="SUPFAM" id="SSF51735">
    <property type="entry name" value="NAD(P)-binding Rossmann-fold domains"/>
    <property type="match status" value="1"/>
</dbReference>
<evidence type="ECO:0000256" key="2">
    <source>
        <dbReference type="ARBA" id="ARBA00005959"/>
    </source>
</evidence>
<dbReference type="UniPathway" id="UPA00128">
    <property type="reaction ID" value="UER00191"/>
</dbReference>
<dbReference type="CDD" id="cd05239">
    <property type="entry name" value="GDP_FS_SDR_e"/>
    <property type="match status" value="1"/>
</dbReference>
<evidence type="ECO:0000313" key="8">
    <source>
        <dbReference type="EMBL" id="CRZ09396.1"/>
    </source>
</evidence>
<protein>
    <recommendedName>
        <fullName evidence="3">GDP-L-fucose synthase</fullName>
        <ecNumber evidence="3">1.1.1.271</ecNumber>
    </recommendedName>
</protein>